<dbReference type="VEuPathDB" id="FungiDB:ASPSYDRAFT_49084"/>
<evidence type="ECO:0000313" key="3">
    <source>
        <dbReference type="Proteomes" id="UP000184356"/>
    </source>
</evidence>
<evidence type="ECO:0000256" key="1">
    <source>
        <dbReference type="SAM" id="Phobius"/>
    </source>
</evidence>
<dbReference type="Proteomes" id="UP000184356">
    <property type="component" value="Unassembled WGS sequence"/>
</dbReference>
<keyword evidence="1" id="KW-0472">Membrane</keyword>
<dbReference type="AlphaFoldDB" id="A0A1L9T657"/>
<sequence length="66" mass="7440">MAIAGSPGHFIFWVIFFFCCYLKLQYERAYATASSLTVRPSTTSGPSCRSYINQHFPLLNDLSLSL</sequence>
<proteinExistence type="predicted"/>
<dbReference type="RefSeq" id="XP_040698738.1">
    <property type="nucleotide sequence ID" value="XM_040847770.1"/>
</dbReference>
<feature type="transmembrane region" description="Helical" evidence="1">
    <location>
        <begin position="6"/>
        <end position="24"/>
    </location>
</feature>
<reference evidence="3" key="1">
    <citation type="journal article" date="2017" name="Genome Biol.">
        <title>Comparative genomics reveals high biological diversity and specific adaptations in the industrially and medically important fungal genus Aspergillus.</title>
        <authorList>
            <person name="de Vries R.P."/>
            <person name="Riley R."/>
            <person name="Wiebenga A."/>
            <person name="Aguilar-Osorio G."/>
            <person name="Amillis S."/>
            <person name="Uchima C.A."/>
            <person name="Anderluh G."/>
            <person name="Asadollahi M."/>
            <person name="Askin M."/>
            <person name="Barry K."/>
            <person name="Battaglia E."/>
            <person name="Bayram O."/>
            <person name="Benocci T."/>
            <person name="Braus-Stromeyer S.A."/>
            <person name="Caldana C."/>
            <person name="Canovas D."/>
            <person name="Cerqueira G.C."/>
            <person name="Chen F."/>
            <person name="Chen W."/>
            <person name="Choi C."/>
            <person name="Clum A."/>
            <person name="Dos Santos R.A."/>
            <person name="Damasio A.R."/>
            <person name="Diallinas G."/>
            <person name="Emri T."/>
            <person name="Fekete E."/>
            <person name="Flipphi M."/>
            <person name="Freyberg S."/>
            <person name="Gallo A."/>
            <person name="Gournas C."/>
            <person name="Habgood R."/>
            <person name="Hainaut M."/>
            <person name="Harispe M.L."/>
            <person name="Henrissat B."/>
            <person name="Hilden K.S."/>
            <person name="Hope R."/>
            <person name="Hossain A."/>
            <person name="Karabika E."/>
            <person name="Karaffa L."/>
            <person name="Karanyi Z."/>
            <person name="Krasevec N."/>
            <person name="Kuo A."/>
            <person name="Kusch H."/>
            <person name="LaButti K."/>
            <person name="Lagendijk E.L."/>
            <person name="Lapidus A."/>
            <person name="Levasseur A."/>
            <person name="Lindquist E."/>
            <person name="Lipzen A."/>
            <person name="Logrieco A.F."/>
            <person name="MacCabe A."/>
            <person name="Maekelae M.R."/>
            <person name="Malavazi I."/>
            <person name="Melin P."/>
            <person name="Meyer V."/>
            <person name="Mielnichuk N."/>
            <person name="Miskei M."/>
            <person name="Molnar A.P."/>
            <person name="Mule G."/>
            <person name="Ngan C.Y."/>
            <person name="Orejas M."/>
            <person name="Orosz E."/>
            <person name="Ouedraogo J.P."/>
            <person name="Overkamp K.M."/>
            <person name="Park H.-S."/>
            <person name="Perrone G."/>
            <person name="Piumi F."/>
            <person name="Punt P.J."/>
            <person name="Ram A.F."/>
            <person name="Ramon A."/>
            <person name="Rauscher S."/>
            <person name="Record E."/>
            <person name="Riano-Pachon D.M."/>
            <person name="Robert V."/>
            <person name="Roehrig J."/>
            <person name="Ruller R."/>
            <person name="Salamov A."/>
            <person name="Salih N.S."/>
            <person name="Samson R.A."/>
            <person name="Sandor E."/>
            <person name="Sanguinetti M."/>
            <person name="Schuetze T."/>
            <person name="Sepcic K."/>
            <person name="Shelest E."/>
            <person name="Sherlock G."/>
            <person name="Sophianopoulou V."/>
            <person name="Squina F.M."/>
            <person name="Sun H."/>
            <person name="Susca A."/>
            <person name="Todd R.B."/>
            <person name="Tsang A."/>
            <person name="Unkles S.E."/>
            <person name="van de Wiele N."/>
            <person name="van Rossen-Uffink D."/>
            <person name="Oliveira J.V."/>
            <person name="Vesth T.C."/>
            <person name="Visser J."/>
            <person name="Yu J.-H."/>
            <person name="Zhou M."/>
            <person name="Andersen M.R."/>
            <person name="Archer D.B."/>
            <person name="Baker S.E."/>
            <person name="Benoit I."/>
            <person name="Brakhage A.A."/>
            <person name="Braus G.H."/>
            <person name="Fischer R."/>
            <person name="Frisvad J.C."/>
            <person name="Goldman G.H."/>
            <person name="Houbraken J."/>
            <person name="Oakley B."/>
            <person name="Pocsi I."/>
            <person name="Scazzocchio C."/>
            <person name="Seiboth B."/>
            <person name="vanKuyk P.A."/>
            <person name="Wortman J."/>
            <person name="Dyer P.S."/>
            <person name="Grigoriev I.V."/>
        </authorList>
    </citation>
    <scope>NUCLEOTIDE SEQUENCE [LARGE SCALE GENOMIC DNA]</scope>
    <source>
        <strain evidence="3">CBS 593.65</strain>
    </source>
</reference>
<dbReference type="GeneID" id="63763843"/>
<keyword evidence="1" id="KW-0812">Transmembrane</keyword>
<protein>
    <submittedName>
        <fullName evidence="2">Uncharacterized protein</fullName>
    </submittedName>
</protein>
<organism evidence="2 3">
    <name type="scientific">Aspergillus sydowii CBS 593.65</name>
    <dbReference type="NCBI Taxonomy" id="1036612"/>
    <lineage>
        <taxon>Eukaryota</taxon>
        <taxon>Fungi</taxon>
        <taxon>Dikarya</taxon>
        <taxon>Ascomycota</taxon>
        <taxon>Pezizomycotina</taxon>
        <taxon>Eurotiomycetes</taxon>
        <taxon>Eurotiomycetidae</taxon>
        <taxon>Eurotiales</taxon>
        <taxon>Aspergillaceae</taxon>
        <taxon>Aspergillus</taxon>
        <taxon>Aspergillus subgen. Nidulantes</taxon>
    </lineage>
</organism>
<gene>
    <name evidence="2" type="ORF">ASPSYDRAFT_49084</name>
</gene>
<dbReference type="EMBL" id="KV878593">
    <property type="protein sequence ID" value="OJJ54932.1"/>
    <property type="molecule type" value="Genomic_DNA"/>
</dbReference>
<name>A0A1L9T657_9EURO</name>
<accession>A0A1L9T657</accession>
<keyword evidence="1" id="KW-1133">Transmembrane helix</keyword>
<keyword evidence="3" id="KW-1185">Reference proteome</keyword>
<evidence type="ECO:0000313" key="2">
    <source>
        <dbReference type="EMBL" id="OJJ54932.1"/>
    </source>
</evidence>